<comment type="caution">
    <text evidence="2">The sequence shown here is derived from an EMBL/GenBank/DDBJ whole genome shotgun (WGS) entry which is preliminary data.</text>
</comment>
<sequence>MVTGLKGFRKNARVQMKFNLKRLRERLKLNTQPPKKTSFLSLPKDPQDPEPTKLMNKSFQIQECTLLSRTLSNQKLLKNTKGFSKGMRISRLSSDFKHPCKEADSKWRLSKRKDEMKGSYGVQEKRGDRGMINIGWSLKDRGDKRAKDRMDCLKVPSIPNLAGCVNKEGTSLVDSSRSSVFGSNDFGINEEFKASDPYSNQNFSKVIFHPRKSR</sequence>
<dbReference type="EMBL" id="CAMPGE010002720">
    <property type="protein sequence ID" value="CAI2361532.1"/>
    <property type="molecule type" value="Genomic_DNA"/>
</dbReference>
<protein>
    <submittedName>
        <fullName evidence="2">Uncharacterized protein</fullName>
    </submittedName>
</protein>
<gene>
    <name evidence="2" type="ORF">ECRASSUSDP1_LOCUS2843</name>
</gene>
<evidence type="ECO:0000256" key="1">
    <source>
        <dbReference type="SAM" id="MobiDB-lite"/>
    </source>
</evidence>
<feature type="compositionally biased region" description="Polar residues" evidence="1">
    <location>
        <begin position="30"/>
        <end position="40"/>
    </location>
</feature>
<evidence type="ECO:0000313" key="3">
    <source>
        <dbReference type="Proteomes" id="UP001295684"/>
    </source>
</evidence>
<accession>A0AAD1X7E3</accession>
<keyword evidence="3" id="KW-1185">Reference proteome</keyword>
<feature type="region of interest" description="Disordered" evidence="1">
    <location>
        <begin position="28"/>
        <end position="51"/>
    </location>
</feature>
<reference evidence="2" key="1">
    <citation type="submission" date="2023-07" db="EMBL/GenBank/DDBJ databases">
        <authorList>
            <consortium name="AG Swart"/>
            <person name="Singh M."/>
            <person name="Singh A."/>
            <person name="Seah K."/>
            <person name="Emmerich C."/>
        </authorList>
    </citation>
    <scope>NUCLEOTIDE SEQUENCE</scope>
    <source>
        <strain evidence="2">DP1</strain>
    </source>
</reference>
<proteinExistence type="predicted"/>
<organism evidence="2 3">
    <name type="scientific">Euplotes crassus</name>
    <dbReference type="NCBI Taxonomy" id="5936"/>
    <lineage>
        <taxon>Eukaryota</taxon>
        <taxon>Sar</taxon>
        <taxon>Alveolata</taxon>
        <taxon>Ciliophora</taxon>
        <taxon>Intramacronucleata</taxon>
        <taxon>Spirotrichea</taxon>
        <taxon>Hypotrichia</taxon>
        <taxon>Euplotida</taxon>
        <taxon>Euplotidae</taxon>
        <taxon>Moneuplotes</taxon>
    </lineage>
</organism>
<evidence type="ECO:0000313" key="2">
    <source>
        <dbReference type="EMBL" id="CAI2361532.1"/>
    </source>
</evidence>
<dbReference type="AlphaFoldDB" id="A0AAD1X7E3"/>
<dbReference type="Proteomes" id="UP001295684">
    <property type="component" value="Unassembled WGS sequence"/>
</dbReference>
<name>A0AAD1X7E3_EUPCR</name>